<evidence type="ECO:0000313" key="2">
    <source>
        <dbReference type="Proteomes" id="UP000033684"/>
    </source>
</evidence>
<name>A0A0F3II67_9GAMM</name>
<feature type="non-terminal residue" evidence="1">
    <location>
        <position position="1"/>
    </location>
</feature>
<sequence length="48" mass="5350">GVPVILDEKKSDAGQAYADVIARYLGEERPHRFIDEKKGLFGKLFGSK</sequence>
<keyword evidence="1" id="KW-0132">Cell division</keyword>
<keyword evidence="2" id="KW-1185">Reference proteome</keyword>
<dbReference type="PATRIC" id="fig|1632867.3.peg.793"/>
<accession>A0A0F3II67</accession>
<dbReference type="Proteomes" id="UP000033684">
    <property type="component" value="Unassembled WGS sequence"/>
</dbReference>
<comment type="caution">
    <text evidence="1">The sequence shown here is derived from an EMBL/GenBank/DDBJ whole genome shotgun (WGS) entry which is preliminary data.</text>
</comment>
<dbReference type="EMBL" id="LAJX01000124">
    <property type="protein sequence ID" value="KJV06238.1"/>
    <property type="molecule type" value="Genomic_DNA"/>
</dbReference>
<dbReference type="GO" id="GO:0051301">
    <property type="term" value="P:cell division"/>
    <property type="evidence" value="ECO:0007669"/>
    <property type="project" value="UniProtKB-KW"/>
</dbReference>
<keyword evidence="1" id="KW-0131">Cell cycle</keyword>
<protein>
    <submittedName>
        <fullName evidence="1">Cell division inhibitor MinD</fullName>
    </submittedName>
</protein>
<proteinExistence type="predicted"/>
<evidence type="ECO:0000313" key="1">
    <source>
        <dbReference type="EMBL" id="KJV06238.1"/>
    </source>
</evidence>
<organism evidence="1 2">
    <name type="scientific">Methylocucumis oryzae</name>
    <dbReference type="NCBI Taxonomy" id="1632867"/>
    <lineage>
        <taxon>Bacteria</taxon>
        <taxon>Pseudomonadati</taxon>
        <taxon>Pseudomonadota</taxon>
        <taxon>Gammaproteobacteria</taxon>
        <taxon>Methylococcales</taxon>
        <taxon>Methylococcaceae</taxon>
        <taxon>Methylocucumis</taxon>
    </lineage>
</organism>
<dbReference type="AlphaFoldDB" id="A0A0F3II67"/>
<reference evidence="1 2" key="2">
    <citation type="journal article" date="2016" name="Microb. Ecol.">
        <title>Genome Characteristics of a Novel Type I Methanotroph (Sn10-6) Isolated from a Flooded Indian Rice Field.</title>
        <authorList>
            <person name="Rahalkar M.C."/>
            <person name="Pandit P.S."/>
            <person name="Dhakephalkar P.K."/>
            <person name="Pore S."/>
            <person name="Arora P."/>
            <person name="Kapse N."/>
        </authorList>
    </citation>
    <scope>NUCLEOTIDE SEQUENCE [LARGE SCALE GENOMIC DNA]</scope>
    <source>
        <strain evidence="1 2">Sn10-6</strain>
    </source>
</reference>
<reference evidence="2" key="1">
    <citation type="submission" date="2015-03" db="EMBL/GenBank/DDBJ databases">
        <title>Draft genome sequence of a novel methanotroph (Sn10-6) isolated from flooded ricefield rhizosphere in India.</title>
        <authorList>
            <person name="Pandit P.S."/>
            <person name="Pore S.D."/>
            <person name="Arora P."/>
            <person name="Kapse N.G."/>
            <person name="Dhakephalkar P.K."/>
            <person name="Rahalkar M.C."/>
        </authorList>
    </citation>
    <scope>NUCLEOTIDE SEQUENCE [LARGE SCALE GENOMIC DNA]</scope>
    <source>
        <strain evidence="2">Sn10-6</strain>
    </source>
</reference>
<gene>
    <name evidence="1" type="ORF">VZ94_12725</name>
</gene>